<evidence type="ECO:0000256" key="2">
    <source>
        <dbReference type="SAM" id="SignalP"/>
    </source>
</evidence>
<name>A0A2V0PLW4_9CHLO</name>
<dbReference type="InterPro" id="IPR017853">
    <property type="entry name" value="GH"/>
</dbReference>
<keyword evidence="4" id="KW-1185">Reference proteome</keyword>
<dbReference type="InParanoid" id="A0A2V0PLW4"/>
<feature type="region of interest" description="Disordered" evidence="1">
    <location>
        <begin position="456"/>
        <end position="520"/>
    </location>
</feature>
<gene>
    <name evidence="3" type="ORF">Rsub_11241</name>
</gene>
<keyword evidence="2" id="KW-0732">Signal</keyword>
<reference evidence="3 4" key="1">
    <citation type="journal article" date="2018" name="Sci. Rep.">
        <title>Raphidocelis subcapitata (=Pseudokirchneriella subcapitata) provides an insight into genome evolution and environmental adaptations in the Sphaeropleales.</title>
        <authorList>
            <person name="Suzuki S."/>
            <person name="Yamaguchi H."/>
            <person name="Nakajima N."/>
            <person name="Kawachi M."/>
        </authorList>
    </citation>
    <scope>NUCLEOTIDE SEQUENCE [LARGE SCALE GENOMIC DNA]</scope>
    <source>
        <strain evidence="3 4">NIES-35</strain>
    </source>
</reference>
<accession>A0A2V0PLW4</accession>
<feature type="signal peptide" evidence="2">
    <location>
        <begin position="1"/>
        <end position="50"/>
    </location>
</feature>
<dbReference type="SUPFAM" id="SSF51445">
    <property type="entry name" value="(Trans)glycosidases"/>
    <property type="match status" value="1"/>
</dbReference>
<dbReference type="AlphaFoldDB" id="A0A2V0PLW4"/>
<proteinExistence type="predicted"/>
<sequence length="520" mass="54260">MTSEARRGRELRCAAAARTRAPHGTPLRAPRPLAAALCVLLAAAAAAAAGDPITIDSSVILLYAGDVEGGGGSECAQMARRAMEGGGRTVNFVVTGYYRTDGADRLVDLGFKASQRDRQLRPFTADAAARFGAGLADCMRLAASRGFGLAVHVHLDDGGGGGTWRNALQFDPFTQYGQLSYWEALVRPAALAVRAANVAKAPALLSLQAEMGATLFYYPRSYLAMARQVRALIAEGGTPPAAVRVGVNLNWEKVCGCPGDLMQSTNYYSDLRRRWNDVRAAVSVPDVQALFRAVDWIGVSAYAPLPLAPRAADLEASLRRADGELRLFGLDLRGLGKELVFSEFGVGGGAASDYQTPARDASAAAAAPFWGVDGRYAAARDPWASPASRDFRRAVYRAAVDFAEAGGGPDYKVSAIYTWNLVSFDATGVHYCSASDEGSYRDPVIAEAIRAHNEAARARGRGGAGAAASPAPAPAPAPPGKEAGRQDRELAGAPSPAPAPAPSPVPAPAPASGRPPNLSG</sequence>
<feature type="compositionally biased region" description="Low complexity" evidence="1">
    <location>
        <begin position="510"/>
        <end position="520"/>
    </location>
</feature>
<comment type="caution">
    <text evidence="3">The sequence shown here is derived from an EMBL/GenBank/DDBJ whole genome shotgun (WGS) entry which is preliminary data.</text>
</comment>
<feature type="chain" id="PRO_5016112430" evidence="2">
    <location>
        <begin position="51"/>
        <end position="520"/>
    </location>
</feature>
<dbReference type="Proteomes" id="UP000247498">
    <property type="component" value="Unassembled WGS sequence"/>
</dbReference>
<organism evidence="3 4">
    <name type="scientific">Raphidocelis subcapitata</name>
    <dbReference type="NCBI Taxonomy" id="307507"/>
    <lineage>
        <taxon>Eukaryota</taxon>
        <taxon>Viridiplantae</taxon>
        <taxon>Chlorophyta</taxon>
        <taxon>core chlorophytes</taxon>
        <taxon>Chlorophyceae</taxon>
        <taxon>CS clade</taxon>
        <taxon>Sphaeropleales</taxon>
        <taxon>Selenastraceae</taxon>
        <taxon>Raphidocelis</taxon>
    </lineage>
</organism>
<dbReference type="EMBL" id="BDRX01000122">
    <property type="protein sequence ID" value="GBF98347.1"/>
    <property type="molecule type" value="Genomic_DNA"/>
</dbReference>
<dbReference type="Gene3D" id="3.20.20.80">
    <property type="entry name" value="Glycosidases"/>
    <property type="match status" value="1"/>
</dbReference>
<dbReference type="STRING" id="307507.A0A2V0PLW4"/>
<evidence type="ECO:0000256" key="1">
    <source>
        <dbReference type="SAM" id="MobiDB-lite"/>
    </source>
</evidence>
<dbReference type="OrthoDB" id="532139at2759"/>
<evidence type="ECO:0000313" key="4">
    <source>
        <dbReference type="Proteomes" id="UP000247498"/>
    </source>
</evidence>
<protein>
    <submittedName>
        <fullName evidence="3">Uncharacterized protein</fullName>
    </submittedName>
</protein>
<evidence type="ECO:0000313" key="3">
    <source>
        <dbReference type="EMBL" id="GBF98347.1"/>
    </source>
</evidence>
<feature type="compositionally biased region" description="Pro residues" evidence="1">
    <location>
        <begin position="495"/>
        <end position="509"/>
    </location>
</feature>